<evidence type="ECO:0000313" key="2">
    <source>
        <dbReference type="Proteomes" id="UP001172386"/>
    </source>
</evidence>
<name>A0ACC3AE45_9EURO</name>
<evidence type="ECO:0000313" key="1">
    <source>
        <dbReference type="EMBL" id="KAJ9660571.1"/>
    </source>
</evidence>
<dbReference type="EMBL" id="JAPDRQ010000030">
    <property type="protein sequence ID" value="KAJ9660571.1"/>
    <property type="molecule type" value="Genomic_DNA"/>
</dbReference>
<organism evidence="1 2">
    <name type="scientific">Neophaeococcomyces mojaviensis</name>
    <dbReference type="NCBI Taxonomy" id="3383035"/>
    <lineage>
        <taxon>Eukaryota</taxon>
        <taxon>Fungi</taxon>
        <taxon>Dikarya</taxon>
        <taxon>Ascomycota</taxon>
        <taxon>Pezizomycotina</taxon>
        <taxon>Eurotiomycetes</taxon>
        <taxon>Chaetothyriomycetidae</taxon>
        <taxon>Chaetothyriales</taxon>
        <taxon>Chaetothyriales incertae sedis</taxon>
        <taxon>Neophaeococcomyces</taxon>
    </lineage>
</organism>
<dbReference type="Proteomes" id="UP001172386">
    <property type="component" value="Unassembled WGS sequence"/>
</dbReference>
<protein>
    <submittedName>
        <fullName evidence="1">Uncharacterized protein</fullName>
    </submittedName>
</protein>
<comment type="caution">
    <text evidence="1">The sequence shown here is derived from an EMBL/GenBank/DDBJ whole genome shotgun (WGS) entry which is preliminary data.</text>
</comment>
<keyword evidence="2" id="KW-1185">Reference proteome</keyword>
<accession>A0ACC3AE45</accession>
<gene>
    <name evidence="1" type="ORF">H2198_002508</name>
</gene>
<proteinExistence type="predicted"/>
<reference evidence="1" key="1">
    <citation type="submission" date="2022-10" db="EMBL/GenBank/DDBJ databases">
        <title>Culturing micro-colonial fungi from biological soil crusts in the Mojave desert and describing Neophaeococcomyces mojavensis, and introducing the new genera and species Taxawa tesnikishii.</title>
        <authorList>
            <person name="Kurbessoian T."/>
            <person name="Stajich J.E."/>
        </authorList>
    </citation>
    <scope>NUCLEOTIDE SEQUENCE</scope>
    <source>
        <strain evidence="1">JES_112</strain>
    </source>
</reference>
<sequence length="693" mass="77200">MATSLTKIWEHPDVASTNIEAFRSTANSEHDLHLVDYHDLWKWSTISLNDFWMLVWKFTKVKAQVQPTYAITLSDSKRLRPNPWWFPEARLNFAQNILESEYVRGRSCETILTGIREGGSEVENFTLPQLQGRIARLANGLVRAGAQKLDRVACIGSNSIDTFVVFLATASIGAIFTSCSPDTGEKGILDRFLQVQPKFLFADDWVLYNGNRISCLEKAKRVASHLKAQAGLKHFIVVPRFDTRATTERQEGLQQSLEAFTNGTSERLRFAALGFAHPLVIVYSSGTTGSPKCLVHTVGGILLKQKLEQILCCDMRPGSVHMQYSTTSWIMYLYSVSGLLSGARSILYDGSPMKPSTSGFLDILAHQHVTHFGTSAHYLNLVEQSGTKRGDFAEWNSLRVITSTGSVLTEPQYYWVYETFGAVQLSSIAGGTDIAGAFVGGAPNLPVYAGWCQARTLGMKVQIFSDDGTAVETTGQPGELVCTAPFPSQPAYFWGDNDGKRYEAAYFEKFPGFWTQGDFIRMESKTQGIQFLGRSDGVLNPSGMHFYFTCGFWMLILSGVRFGSAEIYNCLTIFPEIEDCLCVGQRRLQDDDEQVLLFVKIKDGNSYNKRLEAAIKSRIRQELSPRHVPKFIFETPDIPVTVNGKKTEVPVKKIVSGHKIVPSSTIVNPESLQWYEQYASIDNTGAIKSVSKL</sequence>